<comment type="caution">
    <text evidence="8">The sequence shown here is derived from an EMBL/GenBank/DDBJ whole genome shotgun (WGS) entry which is preliminary data.</text>
</comment>
<dbReference type="PANTHER" id="PTHR34873:SF3">
    <property type="entry name" value="ADDICTION MODULE TOXIN, HICA FAMILY"/>
    <property type="match status" value="1"/>
</dbReference>
<name>A0A0G0JWA3_9BACT</name>
<dbReference type="AlphaFoldDB" id="A0A0G0JWA3"/>
<reference evidence="8 9" key="1">
    <citation type="journal article" date="2015" name="Nature">
        <title>rRNA introns, odd ribosomes, and small enigmatic genomes across a large radiation of phyla.</title>
        <authorList>
            <person name="Brown C.T."/>
            <person name="Hug L.A."/>
            <person name="Thomas B.C."/>
            <person name="Sharon I."/>
            <person name="Castelle C.J."/>
            <person name="Singh A."/>
            <person name="Wilkins M.J."/>
            <person name="Williams K.H."/>
            <person name="Banfield J.F."/>
        </authorList>
    </citation>
    <scope>NUCLEOTIDE SEQUENCE [LARGE SCALE GENOMIC DNA]</scope>
</reference>
<dbReference type="Proteomes" id="UP000034235">
    <property type="component" value="Unassembled WGS sequence"/>
</dbReference>
<evidence type="ECO:0000313" key="9">
    <source>
        <dbReference type="Proteomes" id="UP000034235"/>
    </source>
</evidence>
<keyword evidence="5" id="KW-0378">Hydrolase</keyword>
<evidence type="ECO:0000313" key="8">
    <source>
        <dbReference type="EMBL" id="KKQ67400.1"/>
    </source>
</evidence>
<evidence type="ECO:0000256" key="2">
    <source>
        <dbReference type="ARBA" id="ARBA00022649"/>
    </source>
</evidence>
<proteinExistence type="inferred from homology"/>
<sequence>MPKLSPINATKLIEILSKQGFVKIRQNGSHVRLEHPDGRQTSVPVHSGENVRVGLLRKILRDVNISRDEFEKQK</sequence>
<dbReference type="PANTHER" id="PTHR34873">
    <property type="entry name" value="SSR1766 PROTEIN"/>
    <property type="match status" value="1"/>
</dbReference>
<dbReference type="SUPFAM" id="SSF54786">
    <property type="entry name" value="YcfA/nrd intein domain"/>
    <property type="match status" value="1"/>
</dbReference>
<keyword evidence="2" id="KW-1277">Toxin-antitoxin system</keyword>
<dbReference type="EMBL" id="LBUP01000001">
    <property type="protein sequence ID" value="KKQ67400.1"/>
    <property type="molecule type" value="Genomic_DNA"/>
</dbReference>
<evidence type="ECO:0000256" key="6">
    <source>
        <dbReference type="ARBA" id="ARBA00022884"/>
    </source>
</evidence>
<evidence type="ECO:0000256" key="5">
    <source>
        <dbReference type="ARBA" id="ARBA00022801"/>
    </source>
</evidence>
<dbReference type="InterPro" id="IPR012933">
    <property type="entry name" value="HicA_mRNA_interferase"/>
</dbReference>
<accession>A0A0G0JWA3</accession>
<organism evidence="8 9">
    <name type="scientific">Candidatus Daviesbacteria bacterium GW2011_GWA2_38_24</name>
    <dbReference type="NCBI Taxonomy" id="1618422"/>
    <lineage>
        <taxon>Bacteria</taxon>
        <taxon>Candidatus Daviesiibacteriota</taxon>
    </lineage>
</organism>
<dbReference type="GO" id="GO:0003729">
    <property type="term" value="F:mRNA binding"/>
    <property type="evidence" value="ECO:0007669"/>
    <property type="project" value="InterPro"/>
</dbReference>
<keyword evidence="3" id="KW-0540">Nuclease</keyword>
<gene>
    <name evidence="8" type="ORF">US86_C0001G0327</name>
</gene>
<comment type="similarity">
    <text evidence="1">Belongs to the HicA mRNA interferase family.</text>
</comment>
<evidence type="ECO:0000256" key="3">
    <source>
        <dbReference type="ARBA" id="ARBA00022722"/>
    </source>
</evidence>
<dbReference type="Gene3D" id="3.30.920.30">
    <property type="entry name" value="Hypothetical protein"/>
    <property type="match status" value="1"/>
</dbReference>
<keyword evidence="7" id="KW-0346">Stress response</keyword>
<dbReference type="InterPro" id="IPR038570">
    <property type="entry name" value="HicA_sf"/>
</dbReference>
<dbReference type="Pfam" id="PF07927">
    <property type="entry name" value="HicA_toxin"/>
    <property type="match status" value="1"/>
</dbReference>
<evidence type="ECO:0000256" key="4">
    <source>
        <dbReference type="ARBA" id="ARBA00022759"/>
    </source>
</evidence>
<protein>
    <recommendedName>
        <fullName evidence="10">YcfA family protein</fullName>
    </recommendedName>
</protein>
<evidence type="ECO:0000256" key="7">
    <source>
        <dbReference type="ARBA" id="ARBA00023016"/>
    </source>
</evidence>
<keyword evidence="4" id="KW-0255">Endonuclease</keyword>
<keyword evidence="6" id="KW-0694">RNA-binding</keyword>
<dbReference type="GO" id="GO:0016787">
    <property type="term" value="F:hydrolase activity"/>
    <property type="evidence" value="ECO:0007669"/>
    <property type="project" value="UniProtKB-KW"/>
</dbReference>
<evidence type="ECO:0008006" key="10">
    <source>
        <dbReference type="Google" id="ProtNLM"/>
    </source>
</evidence>
<dbReference type="GO" id="GO:0004519">
    <property type="term" value="F:endonuclease activity"/>
    <property type="evidence" value="ECO:0007669"/>
    <property type="project" value="UniProtKB-KW"/>
</dbReference>
<evidence type="ECO:0000256" key="1">
    <source>
        <dbReference type="ARBA" id="ARBA00006620"/>
    </source>
</evidence>